<proteinExistence type="predicted"/>
<feature type="compositionally biased region" description="Basic and acidic residues" evidence="1">
    <location>
        <begin position="612"/>
        <end position="623"/>
    </location>
</feature>
<evidence type="ECO:0000313" key="3">
    <source>
        <dbReference type="EMBL" id="KAK2716887.1"/>
    </source>
</evidence>
<protein>
    <recommendedName>
        <fullName evidence="2">CUE domain-containing protein</fullName>
    </recommendedName>
</protein>
<evidence type="ECO:0000256" key="1">
    <source>
        <dbReference type="SAM" id="MobiDB-lite"/>
    </source>
</evidence>
<dbReference type="PROSITE" id="PS51140">
    <property type="entry name" value="CUE"/>
    <property type="match status" value="1"/>
</dbReference>
<dbReference type="CDD" id="cd14364">
    <property type="entry name" value="CUE_ASCC2"/>
    <property type="match status" value="1"/>
</dbReference>
<feature type="compositionally biased region" description="Basic and acidic residues" evidence="1">
    <location>
        <begin position="640"/>
        <end position="660"/>
    </location>
</feature>
<dbReference type="GO" id="GO:0006355">
    <property type="term" value="P:regulation of DNA-templated transcription"/>
    <property type="evidence" value="ECO:0007669"/>
    <property type="project" value="TreeGrafter"/>
</dbReference>
<dbReference type="Gene3D" id="1.10.8.10">
    <property type="entry name" value="DNA helicase RuvA subunit, C-terminal domain"/>
    <property type="match status" value="1"/>
</dbReference>
<dbReference type="AlphaFoldDB" id="A0AA88I7Q5"/>
<dbReference type="SUPFAM" id="SSF46934">
    <property type="entry name" value="UBA-like"/>
    <property type="match status" value="1"/>
</dbReference>
<dbReference type="Proteomes" id="UP001187531">
    <property type="component" value="Unassembled WGS sequence"/>
</dbReference>
<reference evidence="3" key="1">
    <citation type="submission" date="2023-07" db="EMBL/GenBank/DDBJ databases">
        <title>Chromosome-level genome assembly of Artemia franciscana.</title>
        <authorList>
            <person name="Jo E."/>
        </authorList>
    </citation>
    <scope>NUCLEOTIDE SEQUENCE</scope>
    <source>
        <tissue evidence="3">Whole body</tissue>
    </source>
</reference>
<dbReference type="InterPro" id="IPR041800">
    <property type="entry name" value="ASCC2_CUE"/>
</dbReference>
<dbReference type="PANTHER" id="PTHR21494:SF0">
    <property type="entry name" value="ACTIVATING SIGNAL COINTEGRATOR 1 COMPLEX SUBUNIT 2"/>
    <property type="match status" value="1"/>
</dbReference>
<sequence length="682" mass="77862">MLNSDNDGRTFKFSFFFPLSMVSSGDIGINDWSDLVTTLRDDLREVLAQPAEKFWELVKKDNSLHQCITSFLQSCPRPHDFEAFGIFLLSSDAPKSLEEDYYSLYNVVFLICLRMSTTKELKDASEFASVIYDTFAFDIPKIMDLCSVYGSTNSQLLSKMITNIFTEQPLYNEDLKITISALTEVFEKVSVQIQATTEEEIERCHDLISYFVDSAYTLKYFVEIYPPASELLYKEGFPERIASFYDNVVPQMDRLTSGINKDVLLRKHVHRGRVSFIKLFRDILTANLIGPILETRNESSIQELLDFLQLTLSYRAFVADYERCFPVWDDLQMLKQVASTVDDFTFEYINEGYRSIAKEYTGISNEYIPIEPVTGPSTNGISAAESVAGPSSSRVYTEEDIKLDLIQQVQDMLQDFGEGFIEACLDYYGNNVEQVINAILEDNLPPHLATMDRLAARITTINSHIDNVNGITDDSGELQIGKKGRKGDRNVKNDEVKQFIEDKKSKAEFKDLVTKFARIDTEGSVYDNMGPEKFDEYDDEYDDTYDSYTIGKLEPNAPDPEIQGSAYNRSFVTPRVLQPRRQIEAEEDIDENEEEQAAGPSFRTEAFVENPEVVRQRMEERRQSQMRGRGRGRGGGAGPPRERDVVGKAKGQGQEKDVLINRRRKMMNKTSYKGQSDRKRGF</sequence>
<name>A0AA88I7Q5_ARTSF</name>
<feature type="compositionally biased region" description="Acidic residues" evidence="1">
    <location>
        <begin position="585"/>
        <end position="596"/>
    </location>
</feature>
<accession>A0AA88I7Q5</accession>
<evidence type="ECO:0000313" key="4">
    <source>
        <dbReference type="Proteomes" id="UP001187531"/>
    </source>
</evidence>
<dbReference type="EMBL" id="JAVRJZ010000011">
    <property type="protein sequence ID" value="KAK2716887.1"/>
    <property type="molecule type" value="Genomic_DNA"/>
</dbReference>
<dbReference type="GO" id="GO:0043130">
    <property type="term" value="F:ubiquitin binding"/>
    <property type="evidence" value="ECO:0007669"/>
    <property type="project" value="InterPro"/>
</dbReference>
<dbReference type="Pfam" id="PF02845">
    <property type="entry name" value="CUE"/>
    <property type="match status" value="1"/>
</dbReference>
<dbReference type="SMART" id="SM00546">
    <property type="entry name" value="CUE"/>
    <property type="match status" value="1"/>
</dbReference>
<gene>
    <name evidence="3" type="ORF">QYM36_007135</name>
</gene>
<dbReference type="InterPro" id="IPR009060">
    <property type="entry name" value="UBA-like_sf"/>
</dbReference>
<dbReference type="PANTHER" id="PTHR21494">
    <property type="entry name" value="ACTIVATING SIGNAL COINTEGRATOR 1 COMPLEX SUBUNIT 2 ASC-1 COMPLEX SUBUNIT P100"/>
    <property type="match status" value="1"/>
</dbReference>
<comment type="caution">
    <text evidence="3">The sequence shown here is derived from an EMBL/GenBank/DDBJ whole genome shotgun (WGS) entry which is preliminary data.</text>
</comment>
<feature type="domain" description="CUE" evidence="2">
    <location>
        <begin position="401"/>
        <end position="444"/>
    </location>
</feature>
<organism evidence="3 4">
    <name type="scientific">Artemia franciscana</name>
    <name type="common">Brine shrimp</name>
    <name type="synonym">Artemia sanfranciscana</name>
    <dbReference type="NCBI Taxonomy" id="6661"/>
    <lineage>
        <taxon>Eukaryota</taxon>
        <taxon>Metazoa</taxon>
        <taxon>Ecdysozoa</taxon>
        <taxon>Arthropoda</taxon>
        <taxon>Crustacea</taxon>
        <taxon>Branchiopoda</taxon>
        <taxon>Anostraca</taxon>
        <taxon>Artemiidae</taxon>
        <taxon>Artemia</taxon>
    </lineage>
</organism>
<dbReference type="InterPro" id="IPR003892">
    <property type="entry name" value="CUE"/>
</dbReference>
<dbReference type="InterPro" id="IPR052586">
    <property type="entry name" value="ASCC2"/>
</dbReference>
<evidence type="ECO:0000259" key="2">
    <source>
        <dbReference type="PROSITE" id="PS51140"/>
    </source>
</evidence>
<feature type="region of interest" description="Disordered" evidence="1">
    <location>
        <begin position="585"/>
        <end position="682"/>
    </location>
</feature>
<keyword evidence="4" id="KW-1185">Reference proteome</keyword>